<evidence type="ECO:0000313" key="2">
    <source>
        <dbReference type="Proteomes" id="UP000294576"/>
    </source>
</evidence>
<comment type="caution">
    <text evidence="1">The sequence shown here is derived from an EMBL/GenBank/DDBJ whole genome shotgun (WGS) entry which is preliminary data.</text>
</comment>
<gene>
    <name evidence="1" type="ORF">EV132_11378</name>
</gene>
<protein>
    <submittedName>
        <fullName evidence="1">Uncharacterized protein</fullName>
    </submittedName>
</protein>
<name>A0A4R3PYJ3_RHISU</name>
<organism evidence="1 2">
    <name type="scientific">Rhizobium sullae</name>
    <name type="common">Rhizobium hedysari</name>
    <dbReference type="NCBI Taxonomy" id="50338"/>
    <lineage>
        <taxon>Bacteria</taxon>
        <taxon>Pseudomonadati</taxon>
        <taxon>Pseudomonadota</taxon>
        <taxon>Alphaproteobacteria</taxon>
        <taxon>Hyphomicrobiales</taxon>
        <taxon>Rhizobiaceae</taxon>
        <taxon>Rhizobium/Agrobacterium group</taxon>
        <taxon>Rhizobium</taxon>
    </lineage>
</organism>
<evidence type="ECO:0000313" key="1">
    <source>
        <dbReference type="EMBL" id="TCU13094.1"/>
    </source>
</evidence>
<proteinExistence type="predicted"/>
<reference evidence="1 2" key="1">
    <citation type="submission" date="2019-03" db="EMBL/GenBank/DDBJ databases">
        <title>Genomic Encyclopedia of Type Strains, Phase IV (KMG-V): Genome sequencing to study the core and pangenomes of soil and plant-associated prokaryotes.</title>
        <authorList>
            <person name="Whitman W."/>
        </authorList>
    </citation>
    <scope>NUCLEOTIDE SEQUENCE [LARGE SCALE GENOMIC DNA]</scope>
    <source>
        <strain evidence="1 2">Hc14</strain>
    </source>
</reference>
<dbReference type="Proteomes" id="UP000294576">
    <property type="component" value="Unassembled WGS sequence"/>
</dbReference>
<dbReference type="AlphaFoldDB" id="A0A4R3PYJ3"/>
<accession>A0A4R3PYJ3</accession>
<sequence>MALVIDEPRADMDRTHQITAGVADVSRHWWGAKAKATALSGKVSVARISLGENDATSERLVAANDNFETVHGARRLFDTAFDVLAKRKQLDEDVGMNELLFTAGRLYQQDHHSAGLEPLGAIDYSRPMVDGAGSQLISERSAIAKDRFRAARRSIGSRYGAVVDAVVLEGKTLLDAGRAHCGYVGKDTATAAAKERLNAGLRVLASVYGLTRRAA</sequence>
<dbReference type="EMBL" id="SMBH01000013">
    <property type="protein sequence ID" value="TCU13094.1"/>
    <property type="molecule type" value="Genomic_DNA"/>
</dbReference>